<reference evidence="9 10" key="1">
    <citation type="submission" date="2020-08" db="EMBL/GenBank/DDBJ databases">
        <title>Exploring microbial biodiversity for novel pathways involved in the catabolism of aromatic compounds derived from lignin.</title>
        <authorList>
            <person name="Elkins J."/>
        </authorList>
    </citation>
    <scope>NUCLEOTIDE SEQUENCE [LARGE SCALE GENOMIC DNA]</scope>
    <source>
        <strain evidence="9 10">B1D3A</strain>
    </source>
</reference>
<feature type="compositionally biased region" description="Basic and acidic residues" evidence="6">
    <location>
        <begin position="33"/>
        <end position="53"/>
    </location>
</feature>
<proteinExistence type="inferred from homology"/>
<comment type="subcellular location">
    <subcellularLocation>
        <location evidence="1">Cell outer membrane</location>
        <topology evidence="1">Lipid-anchor</topology>
    </subcellularLocation>
</comment>
<dbReference type="PANTHER" id="PTHR35603:SF2">
    <property type="entry name" value="OUTER MEMBRANE LIPOPROTEIN"/>
    <property type="match status" value="1"/>
</dbReference>
<dbReference type="InterPro" id="IPR051407">
    <property type="entry name" value="Bact_OM_lipoprot/Surf_antigen"/>
</dbReference>
<evidence type="ECO:0000256" key="6">
    <source>
        <dbReference type="SAM" id="MobiDB-lite"/>
    </source>
</evidence>
<dbReference type="Pfam" id="PF05433">
    <property type="entry name" value="Rick_17kDa_Anti"/>
    <property type="match status" value="1"/>
</dbReference>
<feature type="signal peptide" evidence="7">
    <location>
        <begin position="1"/>
        <end position="29"/>
    </location>
</feature>
<dbReference type="Proteomes" id="UP001138540">
    <property type="component" value="Unassembled WGS sequence"/>
</dbReference>
<dbReference type="InterPro" id="IPR008816">
    <property type="entry name" value="Gly_zipper_2TM_dom"/>
</dbReference>
<comment type="similarity">
    <text evidence="2">Belongs to the rickettsiale 17 kDa surface antigen family.</text>
</comment>
<protein>
    <recommendedName>
        <fullName evidence="3">17 kDa surface antigen</fullName>
    </recommendedName>
</protein>
<gene>
    <name evidence="9" type="ORF">HNP60_000442</name>
</gene>
<evidence type="ECO:0000256" key="5">
    <source>
        <dbReference type="ARBA" id="ARBA00023288"/>
    </source>
</evidence>
<keyword evidence="7" id="KW-0732">Signal</keyword>
<sequence length="184" mass="20947">MYKALKKSVAALVLGAVTIGGLAATPAYADRGRDNDRHWKRDRDDRRHHDRRNDRHWKHDRRGPDRVVVIDRRPVVRPAPRVVYAYDWNRPDPRYRGYYADRYYRGGYAPIRVTRETRVYRGHDNRYYCRRSDGTTGLIIGAAVGGLLGDQIDQGRSSILGAVLGAGAGAMIGREIDRGDVVCR</sequence>
<name>A0ABR6NB25_9SPHN</name>
<dbReference type="PANTHER" id="PTHR35603">
    <property type="match status" value="1"/>
</dbReference>
<keyword evidence="5" id="KW-0449">Lipoprotein</keyword>
<evidence type="ECO:0000313" key="10">
    <source>
        <dbReference type="Proteomes" id="UP001138540"/>
    </source>
</evidence>
<dbReference type="EMBL" id="JACHKA010000001">
    <property type="protein sequence ID" value="MBB5984468.1"/>
    <property type="molecule type" value="Genomic_DNA"/>
</dbReference>
<comment type="caution">
    <text evidence="9">The sequence shown here is derived from an EMBL/GenBank/DDBJ whole genome shotgun (WGS) entry which is preliminary data.</text>
</comment>
<evidence type="ECO:0000256" key="1">
    <source>
        <dbReference type="ARBA" id="ARBA00004459"/>
    </source>
</evidence>
<keyword evidence="10" id="KW-1185">Reference proteome</keyword>
<evidence type="ECO:0000259" key="8">
    <source>
        <dbReference type="Pfam" id="PF05433"/>
    </source>
</evidence>
<evidence type="ECO:0000256" key="7">
    <source>
        <dbReference type="SAM" id="SignalP"/>
    </source>
</evidence>
<feature type="domain" description="Glycine zipper 2TM" evidence="8">
    <location>
        <begin position="137"/>
        <end position="176"/>
    </location>
</feature>
<evidence type="ECO:0000256" key="4">
    <source>
        <dbReference type="ARBA" id="ARBA00023136"/>
    </source>
</evidence>
<dbReference type="RefSeq" id="WP_184149656.1">
    <property type="nucleotide sequence ID" value="NZ_JACHKA010000001.1"/>
</dbReference>
<evidence type="ECO:0000313" key="9">
    <source>
        <dbReference type="EMBL" id="MBB5984468.1"/>
    </source>
</evidence>
<evidence type="ECO:0000256" key="3">
    <source>
        <dbReference type="ARBA" id="ARBA00015281"/>
    </source>
</evidence>
<accession>A0ABR6NB25</accession>
<feature type="chain" id="PRO_5046266161" description="17 kDa surface antigen" evidence="7">
    <location>
        <begin position="30"/>
        <end position="184"/>
    </location>
</feature>
<feature type="region of interest" description="Disordered" evidence="6">
    <location>
        <begin position="33"/>
        <end position="61"/>
    </location>
</feature>
<evidence type="ECO:0000256" key="2">
    <source>
        <dbReference type="ARBA" id="ARBA00008681"/>
    </source>
</evidence>
<keyword evidence="4" id="KW-0472">Membrane</keyword>
<organism evidence="9 10">
    <name type="scientific">Sphingobium lignivorans</name>
    <dbReference type="NCBI Taxonomy" id="2735886"/>
    <lineage>
        <taxon>Bacteria</taxon>
        <taxon>Pseudomonadati</taxon>
        <taxon>Pseudomonadota</taxon>
        <taxon>Alphaproteobacteria</taxon>
        <taxon>Sphingomonadales</taxon>
        <taxon>Sphingomonadaceae</taxon>
        <taxon>Sphingobium</taxon>
    </lineage>
</organism>